<evidence type="ECO:0000313" key="8">
    <source>
        <dbReference type="Proteomes" id="UP000006764"/>
    </source>
</evidence>
<dbReference type="OrthoDB" id="5291101at2"/>
<evidence type="ECO:0000256" key="4">
    <source>
        <dbReference type="ARBA" id="ARBA00022679"/>
    </source>
</evidence>
<evidence type="ECO:0000256" key="5">
    <source>
        <dbReference type="ARBA" id="ARBA00023136"/>
    </source>
</evidence>
<dbReference type="CDD" id="cd02522">
    <property type="entry name" value="GT_2_like_a"/>
    <property type="match status" value="1"/>
</dbReference>
<protein>
    <submittedName>
        <fullName evidence="7">Glycosyl transferase, family 2</fullName>
    </submittedName>
</protein>
<dbReference type="InterPro" id="IPR026461">
    <property type="entry name" value="Trfase_2_rSAM/seldom_assoc"/>
</dbReference>
<sequence length="242" mass="26539">MTLHQVAPSSCWLSVIVPTLNEVRGIAATLAPLQAWRAQGVEVLVVDGGSADGTLAMVQPLADRVLVSPAGRAAQMNAGAAIASAPLLWFLHADSSVTSRHLEMLQTMHDVQGWGFFPVRLSGRQPLLRLVGALMTLRSRLTAIATGDQGIFLSRSLFTAVGGFPPQPLMEDIAISRALRRRARPVMPPVRIGVDSRRWEQRGICVTIAQMWWLRWRYWRGADPVQLHRLYYGASRGSQDGG</sequence>
<dbReference type="HOGENOM" id="CLU_025996_17_3_6"/>
<evidence type="ECO:0000256" key="2">
    <source>
        <dbReference type="ARBA" id="ARBA00022475"/>
    </source>
</evidence>
<gene>
    <name evidence="7" type="ORF">S7S_11505</name>
</gene>
<dbReference type="NCBIfam" id="TIGR04283">
    <property type="entry name" value="glyco_like_mftF"/>
    <property type="match status" value="1"/>
</dbReference>
<evidence type="ECO:0000313" key="7">
    <source>
        <dbReference type="EMBL" id="AJD48713.1"/>
    </source>
</evidence>
<organism evidence="7 8">
    <name type="scientific">Isoalcanivorax pacificus W11-5</name>
    <dbReference type="NCBI Taxonomy" id="391936"/>
    <lineage>
        <taxon>Bacteria</taxon>
        <taxon>Pseudomonadati</taxon>
        <taxon>Pseudomonadota</taxon>
        <taxon>Gammaproteobacteria</taxon>
        <taxon>Oceanospirillales</taxon>
        <taxon>Alcanivoracaceae</taxon>
        <taxon>Isoalcanivorax</taxon>
    </lineage>
</organism>
<keyword evidence="5" id="KW-0472">Membrane</keyword>
<feature type="domain" description="Glycosyltransferase 2-like" evidence="6">
    <location>
        <begin position="14"/>
        <end position="107"/>
    </location>
</feature>
<dbReference type="SUPFAM" id="SSF53448">
    <property type="entry name" value="Nucleotide-diphospho-sugar transferases"/>
    <property type="match status" value="1"/>
</dbReference>
<dbReference type="GO" id="GO:0016757">
    <property type="term" value="F:glycosyltransferase activity"/>
    <property type="evidence" value="ECO:0007669"/>
    <property type="project" value="UniProtKB-KW"/>
</dbReference>
<comment type="subcellular location">
    <subcellularLocation>
        <location evidence="1">Cell membrane</location>
    </subcellularLocation>
</comment>
<dbReference type="EMBL" id="CP004387">
    <property type="protein sequence ID" value="AJD48713.1"/>
    <property type="molecule type" value="Genomic_DNA"/>
</dbReference>
<keyword evidence="8" id="KW-1185">Reference proteome</keyword>
<dbReference type="Gene3D" id="3.90.550.10">
    <property type="entry name" value="Spore Coat Polysaccharide Biosynthesis Protein SpsA, Chain A"/>
    <property type="match status" value="1"/>
</dbReference>
<dbReference type="RefSeq" id="WP_008737004.1">
    <property type="nucleotide sequence ID" value="NZ_CP004387.1"/>
</dbReference>
<proteinExistence type="predicted"/>
<dbReference type="InterPro" id="IPR001173">
    <property type="entry name" value="Glyco_trans_2-like"/>
</dbReference>
<reference evidence="7 8" key="1">
    <citation type="journal article" date="2012" name="J. Bacteriol.">
        <title>Genome sequence of an alkane-degrading bacterium, Alcanivorax pacificus type strain W11-5, isolated from deep sea sediment.</title>
        <authorList>
            <person name="Lai Q."/>
            <person name="Shao Z."/>
        </authorList>
    </citation>
    <scope>NUCLEOTIDE SEQUENCE [LARGE SCALE GENOMIC DNA]</scope>
    <source>
        <strain evidence="7 8">W11-5</strain>
    </source>
</reference>
<name>A0A0B4XQH8_9GAMM</name>
<dbReference type="GO" id="GO:0005886">
    <property type="term" value="C:plasma membrane"/>
    <property type="evidence" value="ECO:0007669"/>
    <property type="project" value="UniProtKB-SubCell"/>
</dbReference>
<dbReference type="Proteomes" id="UP000006764">
    <property type="component" value="Chromosome"/>
</dbReference>
<dbReference type="Pfam" id="PF00535">
    <property type="entry name" value="Glycos_transf_2"/>
    <property type="match status" value="1"/>
</dbReference>
<dbReference type="STRING" id="391936.S7S_11505"/>
<dbReference type="PANTHER" id="PTHR43646:SF2">
    <property type="entry name" value="GLYCOSYLTRANSFERASE 2-LIKE DOMAIN-CONTAINING PROTEIN"/>
    <property type="match status" value="1"/>
</dbReference>
<dbReference type="PANTHER" id="PTHR43646">
    <property type="entry name" value="GLYCOSYLTRANSFERASE"/>
    <property type="match status" value="1"/>
</dbReference>
<keyword evidence="3" id="KW-0328">Glycosyltransferase</keyword>
<dbReference type="KEGG" id="apac:S7S_11505"/>
<evidence type="ECO:0000259" key="6">
    <source>
        <dbReference type="Pfam" id="PF00535"/>
    </source>
</evidence>
<dbReference type="AlphaFoldDB" id="A0A0B4XQH8"/>
<dbReference type="InterPro" id="IPR029044">
    <property type="entry name" value="Nucleotide-diphossugar_trans"/>
</dbReference>
<keyword evidence="2" id="KW-1003">Cell membrane</keyword>
<evidence type="ECO:0000256" key="3">
    <source>
        <dbReference type="ARBA" id="ARBA00022676"/>
    </source>
</evidence>
<accession>A0A0B4XQH8</accession>
<evidence type="ECO:0000256" key="1">
    <source>
        <dbReference type="ARBA" id="ARBA00004236"/>
    </source>
</evidence>
<keyword evidence="4 7" id="KW-0808">Transferase</keyword>